<accession>A0A434AX17</accession>
<protein>
    <submittedName>
        <fullName evidence="8">DUF4968 domain-containing protein</fullName>
    </submittedName>
</protein>
<reference evidence="8 9" key="1">
    <citation type="submission" date="2018-11" db="EMBL/GenBank/DDBJ databases">
        <title>Parancylomarina longa gen. nov., sp. nov., isolated from sediments of southern Okinawa.</title>
        <authorList>
            <person name="Fu T."/>
        </authorList>
    </citation>
    <scope>NUCLEOTIDE SEQUENCE [LARGE SCALE GENOMIC DNA]</scope>
    <source>
        <strain evidence="8 9">T3-2 S1-C</strain>
    </source>
</reference>
<dbReference type="OrthoDB" id="176168at2"/>
<dbReference type="Pfam" id="PF13802">
    <property type="entry name" value="Gal_mutarotas_2"/>
    <property type="match status" value="1"/>
</dbReference>
<dbReference type="GO" id="GO:0004553">
    <property type="term" value="F:hydrolase activity, hydrolyzing O-glycosyl compounds"/>
    <property type="evidence" value="ECO:0007669"/>
    <property type="project" value="InterPro"/>
</dbReference>
<proteinExistence type="inferred from homology"/>
<dbReference type="InterPro" id="IPR011013">
    <property type="entry name" value="Gal_mutarotase_sf_dom"/>
</dbReference>
<dbReference type="Proteomes" id="UP000282985">
    <property type="component" value="Unassembled WGS sequence"/>
</dbReference>
<dbReference type="Gene3D" id="2.60.40.1760">
    <property type="entry name" value="glycosyl hydrolase (family 31)"/>
    <property type="match status" value="1"/>
</dbReference>
<comment type="caution">
    <text evidence="8">The sequence shown here is derived from an EMBL/GenBank/DDBJ whole genome shotgun (WGS) entry which is preliminary data.</text>
</comment>
<dbReference type="Gene3D" id="2.60.40.1180">
    <property type="entry name" value="Golgi alpha-mannosidase II"/>
    <property type="match status" value="2"/>
</dbReference>
<dbReference type="InterPro" id="IPR051816">
    <property type="entry name" value="Glycosyl_Hydrolase_31"/>
</dbReference>
<dbReference type="InterPro" id="IPR000322">
    <property type="entry name" value="Glyco_hydro_31_TIM"/>
</dbReference>
<evidence type="ECO:0000259" key="7">
    <source>
        <dbReference type="Pfam" id="PF21365"/>
    </source>
</evidence>
<feature type="chain" id="PRO_5018986211" evidence="3">
    <location>
        <begin position="22"/>
        <end position="838"/>
    </location>
</feature>
<dbReference type="Pfam" id="PF01055">
    <property type="entry name" value="Glyco_hydro_31_2nd"/>
    <property type="match status" value="1"/>
</dbReference>
<evidence type="ECO:0000313" key="8">
    <source>
        <dbReference type="EMBL" id="RUT79061.1"/>
    </source>
</evidence>
<evidence type="ECO:0000259" key="4">
    <source>
        <dbReference type="Pfam" id="PF01055"/>
    </source>
</evidence>
<feature type="domain" description="Glycosyl hydrolase family 31 C-terminal" evidence="7">
    <location>
        <begin position="602"/>
        <end position="689"/>
    </location>
</feature>
<keyword evidence="3" id="KW-0732">Signal</keyword>
<feature type="domain" description="DUF5110" evidence="6">
    <location>
        <begin position="705"/>
        <end position="776"/>
    </location>
</feature>
<dbReference type="GO" id="GO:0030246">
    <property type="term" value="F:carbohydrate binding"/>
    <property type="evidence" value="ECO:0007669"/>
    <property type="project" value="InterPro"/>
</dbReference>
<evidence type="ECO:0000256" key="1">
    <source>
        <dbReference type="ARBA" id="ARBA00007806"/>
    </source>
</evidence>
<evidence type="ECO:0000256" key="2">
    <source>
        <dbReference type="RuleBase" id="RU361185"/>
    </source>
</evidence>
<feature type="domain" description="Glycoside hydrolase family 31 N-terminal" evidence="5">
    <location>
        <begin position="55"/>
        <end position="218"/>
    </location>
</feature>
<dbReference type="SUPFAM" id="SSF51011">
    <property type="entry name" value="Glycosyl hydrolase domain"/>
    <property type="match status" value="1"/>
</dbReference>
<gene>
    <name evidence="8" type="ORF">DLK05_05920</name>
</gene>
<evidence type="ECO:0000256" key="3">
    <source>
        <dbReference type="SAM" id="SignalP"/>
    </source>
</evidence>
<dbReference type="EMBL" id="RJJX01000005">
    <property type="protein sequence ID" value="RUT79061.1"/>
    <property type="molecule type" value="Genomic_DNA"/>
</dbReference>
<dbReference type="AlphaFoldDB" id="A0A434AX17"/>
<dbReference type="InterPro" id="IPR033403">
    <property type="entry name" value="DUF5110"/>
</dbReference>
<dbReference type="InterPro" id="IPR013780">
    <property type="entry name" value="Glyco_hydro_b"/>
</dbReference>
<dbReference type="InterPro" id="IPR017853">
    <property type="entry name" value="GH"/>
</dbReference>
<feature type="domain" description="Glycoside hydrolase family 31 TIM barrel" evidence="4">
    <location>
        <begin position="261"/>
        <end position="593"/>
    </location>
</feature>
<feature type="signal peptide" evidence="3">
    <location>
        <begin position="1"/>
        <end position="21"/>
    </location>
</feature>
<dbReference type="Gene3D" id="3.20.20.80">
    <property type="entry name" value="Glycosidases"/>
    <property type="match status" value="1"/>
</dbReference>
<dbReference type="PANTHER" id="PTHR43863:SF2">
    <property type="entry name" value="MALTASE-GLUCOAMYLASE"/>
    <property type="match status" value="1"/>
</dbReference>
<evidence type="ECO:0000313" key="9">
    <source>
        <dbReference type="Proteomes" id="UP000282985"/>
    </source>
</evidence>
<name>A0A434AX17_9BACT</name>
<keyword evidence="9" id="KW-1185">Reference proteome</keyword>
<dbReference type="InterPro" id="IPR048395">
    <property type="entry name" value="Glyco_hydro_31_C"/>
</dbReference>
<dbReference type="InterPro" id="IPR025887">
    <property type="entry name" value="Glyco_hydro_31_N_dom"/>
</dbReference>
<keyword evidence="2" id="KW-0326">Glycosidase</keyword>
<evidence type="ECO:0000259" key="5">
    <source>
        <dbReference type="Pfam" id="PF13802"/>
    </source>
</evidence>
<dbReference type="Pfam" id="PF21365">
    <property type="entry name" value="Glyco_hydro_31_3rd"/>
    <property type="match status" value="1"/>
</dbReference>
<evidence type="ECO:0000259" key="6">
    <source>
        <dbReference type="Pfam" id="PF17137"/>
    </source>
</evidence>
<keyword evidence="2" id="KW-0378">Hydrolase</keyword>
<dbReference type="SUPFAM" id="SSF51445">
    <property type="entry name" value="(Trans)glycosidases"/>
    <property type="match status" value="1"/>
</dbReference>
<dbReference type="GO" id="GO:0005975">
    <property type="term" value="P:carbohydrate metabolic process"/>
    <property type="evidence" value="ECO:0007669"/>
    <property type="project" value="InterPro"/>
</dbReference>
<dbReference type="SUPFAM" id="SSF74650">
    <property type="entry name" value="Galactose mutarotase-like"/>
    <property type="match status" value="1"/>
</dbReference>
<dbReference type="Pfam" id="PF17137">
    <property type="entry name" value="DUF5110"/>
    <property type="match status" value="1"/>
</dbReference>
<dbReference type="PANTHER" id="PTHR43863">
    <property type="entry name" value="HYDROLASE, PUTATIVE (AFU_ORTHOLOGUE AFUA_1G03140)-RELATED"/>
    <property type="match status" value="1"/>
</dbReference>
<sequence>MKHYIITSLLLCFVLNGIARAQSTKEDVLYPARCLSYSNLKDRVVFTCENNIDATLQLLSDGIVKICFEKKNDSIKRNASFALTKDVLKNSQKINISEQAQGYEIFTDKLIIRINKEPFQIRIFDKYQKLLLEDYKNKGFIQEGENIASFKTLRSNEEFFGLGEKNGSINRRGKSFRMWNSDKPCYGVNEDPLYKSIPFFMSSYGYGIFFDNTYKSKFKLGSESDEYYSFEAPGGPMTYYFIYGPTYKQILKGYIQLTGKPIMPPSWALGFSQSRGMLTNEELTREIAIQFRERKIPCDIIYQDIGWTQHLQDFEWKEENYTNPVRMLADLDEKGFKVIVSQDPVVSQDNKKQWKEADSLGYFTTDVRTGKSYDMPWPWGGHCGVVDFTKPEVANWWGNYQQKVIDDGVKGFWTDMGEPAWSNEEDIDRLFMKHHLGMHKEIHNVYGLTWDKVVTEQFEKHNPNIRIFQMTRSAYAGMQKYTFAWSGDSGNGNDVLNGWANLQQQIPIALSAGMGLIPFWTSDISGYCGDISDKEEMGELYARWMQFGIFNPLSRAHHEGNNAVEPWEFGPEIEQICKKAIEFKYKLFPYIYTCAREAYETGLPIMRAVVLEYPDDKETYHLNNQFLFGKDLMIAPVVESGASIVKIYLPKGEWIDFLDGTTIYQGKRWIDYPVSLETIPVFVKKGSIIPSMPVMQYINEDPNYPLFLDVFPAATNRKASLRVYEDDGISNDYKRDVFAERLIKCKSLKNQYEISYQLQVHNSFIPIKRDLLIRLHSEQKPKEVLLDSKKLKSFRLNKFGVIDFGKQNKAGWAWDDGKEQCMIVIPKNIDFFELYIRK</sequence>
<dbReference type="CDD" id="cd14752">
    <property type="entry name" value="GH31_N"/>
    <property type="match status" value="1"/>
</dbReference>
<organism evidence="8 9">
    <name type="scientific">Ancylomarina longa</name>
    <dbReference type="NCBI Taxonomy" id="2487017"/>
    <lineage>
        <taxon>Bacteria</taxon>
        <taxon>Pseudomonadati</taxon>
        <taxon>Bacteroidota</taxon>
        <taxon>Bacteroidia</taxon>
        <taxon>Marinilabiliales</taxon>
        <taxon>Marinifilaceae</taxon>
        <taxon>Ancylomarina</taxon>
    </lineage>
</organism>
<comment type="similarity">
    <text evidence="1 2">Belongs to the glycosyl hydrolase 31 family.</text>
</comment>